<dbReference type="InterPro" id="IPR000719">
    <property type="entry name" value="Prot_kinase_dom"/>
</dbReference>
<dbReference type="AlphaFoldDB" id="A0A8J2WE30"/>
<reference evidence="3" key="1">
    <citation type="submission" date="2021-11" db="EMBL/GenBank/DDBJ databases">
        <authorList>
            <consortium name="Genoscope - CEA"/>
            <person name="William W."/>
        </authorList>
    </citation>
    <scope>NUCLEOTIDE SEQUENCE</scope>
</reference>
<dbReference type="InterPro" id="IPR011050">
    <property type="entry name" value="Pectin_lyase_fold/virulence"/>
</dbReference>
<sequence>MRRQPPLRRLLALVGTARGFLATDSTIRKLQASGDGCACVDFAMPAMTCDDYIASPDGGEGWSELDGVSACGWIEANWPHGGGPADGYAGCDGCCCGARSDARGYRTAAEDAASGCDSWDALVATADCVIRPDVTISVVEGSTYTIASGASASIRGAGEAYSTIAGSNNGYWPIFVLDERAGSLELADLTIRSGHNSADAGAIRMEPGSTLTVSRVVFRGHMGMMGAIMATGPYDGMPAASLAFYSTKFYENSANHVWVGSGTTAAFYDCAFGALTDFYDAAMMMWIYQYGALVLDENARADLYSCDFESTWTLWMNPSSLARVYCTYPAGLHATYDSDTNGDVWAGTLVDYSGQECPPTPSPVPQPTPQPSWQPTPRPIPSPTPAPTATPGNPTAKPVSAPTPRPTLATPRPTLAGALAGGAESSTDATGGSGGGGGGGDDVMAAGGGAAAGAALLLAAAAFFFYRRSKGSNTKQRARGGGDLEEGDDRSAIAFARHEETSSVVQNGMTLASALLSVGSSLPLVGRLCEAAQSCLGSAEEFGEKADDILVAAKRVCDVLNVVQMMARNADKLAEGRELVEQAMRELVDLLVEFDGAVRKFGKKGWLQRAFKMQSHVKSLGRLDKRIVAQLQTFRDIYRLSVDHLMMERTYRIEASVGQLVSERVRATGESEAQAAAALSEDAVAVARVAVDGRVAASELSSELQEFRLEVKEGLGNLDTKMQQMLAGRDGDKAELAGIAKAVNAAAARDAELMKAVEAGAARDAQILEAVEAGAQRDAGLRQQIRGLGDSLRRKTKKESVRQLKESQLAQFEVVPDYVEDKPFARGGEGEVFMGEYQGDSVVLKKMSLVGMTATKRQKMLNSFKSELAIMVRLRSPRVAHFYGVVTTDTTFLGLVMEYCAGGSLRDALNTDDEITSDRRRIWVSDVALGMAHLYSQGVEHRDLKALNVLLTHDLRCKVTDFGLSKCEDLKTTATATMGGAGLAGTPAFMAPELLEDNTFTEKSDVYSYAIVLWEIWDRGVPWGGLKPVQITRKVVDKRERPPVPTGMPAELRKLMVRAWAHQPADRPDFEEIAAAVRVSTPRGAGPNAPSWGGSTGGTTAQGSTKSMGSGWWSRS</sequence>
<protein>
    <recommendedName>
        <fullName evidence="2">Protein kinase domain-containing protein</fullName>
    </recommendedName>
</protein>
<evidence type="ECO:0000313" key="3">
    <source>
        <dbReference type="EMBL" id="CAH0364620.1"/>
    </source>
</evidence>
<dbReference type="InterPro" id="IPR008271">
    <property type="entry name" value="Ser/Thr_kinase_AS"/>
</dbReference>
<dbReference type="InterPro" id="IPR011009">
    <property type="entry name" value="Kinase-like_dom_sf"/>
</dbReference>
<evidence type="ECO:0000313" key="4">
    <source>
        <dbReference type="Proteomes" id="UP000789595"/>
    </source>
</evidence>
<gene>
    <name evidence="3" type="ORF">PECAL_1P09910</name>
</gene>
<dbReference type="Gene3D" id="1.10.510.10">
    <property type="entry name" value="Transferase(Phosphotransferase) domain 1"/>
    <property type="match status" value="1"/>
</dbReference>
<accession>A0A8J2WE30</accession>
<dbReference type="CDD" id="cd13999">
    <property type="entry name" value="STKc_MAP3K-like"/>
    <property type="match status" value="1"/>
</dbReference>
<evidence type="ECO:0000259" key="2">
    <source>
        <dbReference type="PROSITE" id="PS50011"/>
    </source>
</evidence>
<dbReference type="OrthoDB" id="197391at2759"/>
<dbReference type="GO" id="GO:0004674">
    <property type="term" value="F:protein serine/threonine kinase activity"/>
    <property type="evidence" value="ECO:0007669"/>
    <property type="project" value="TreeGrafter"/>
</dbReference>
<proteinExistence type="predicted"/>
<feature type="domain" description="Protein kinase" evidence="2">
    <location>
        <begin position="818"/>
        <end position="1079"/>
    </location>
</feature>
<feature type="compositionally biased region" description="Low complexity" evidence="1">
    <location>
        <begin position="406"/>
        <end position="430"/>
    </location>
</feature>
<dbReference type="PANTHER" id="PTHR44329">
    <property type="entry name" value="SERINE/THREONINE-PROTEIN KINASE TNNI3K-RELATED"/>
    <property type="match status" value="1"/>
</dbReference>
<dbReference type="PROSITE" id="PS50011">
    <property type="entry name" value="PROTEIN_KINASE_DOM"/>
    <property type="match status" value="1"/>
</dbReference>
<dbReference type="Proteomes" id="UP000789595">
    <property type="component" value="Unassembled WGS sequence"/>
</dbReference>
<dbReference type="InterPro" id="IPR051681">
    <property type="entry name" value="Ser/Thr_Kinases-Pseudokinases"/>
</dbReference>
<feature type="region of interest" description="Disordered" evidence="1">
    <location>
        <begin position="352"/>
        <end position="436"/>
    </location>
</feature>
<keyword evidence="4" id="KW-1185">Reference proteome</keyword>
<dbReference type="SMART" id="SM00220">
    <property type="entry name" value="S_TKc"/>
    <property type="match status" value="1"/>
</dbReference>
<feature type="compositionally biased region" description="Low complexity" evidence="1">
    <location>
        <begin position="1098"/>
        <end position="1107"/>
    </location>
</feature>
<feature type="compositionally biased region" description="Pro residues" evidence="1">
    <location>
        <begin position="358"/>
        <end position="388"/>
    </location>
</feature>
<dbReference type="InterPro" id="IPR059179">
    <property type="entry name" value="MLKL-like_MCAfunc"/>
</dbReference>
<feature type="region of interest" description="Disordered" evidence="1">
    <location>
        <begin position="1081"/>
        <end position="1116"/>
    </location>
</feature>
<dbReference type="PRINTS" id="PR00109">
    <property type="entry name" value="TYRKINASE"/>
</dbReference>
<dbReference type="GO" id="GO:0005524">
    <property type="term" value="F:ATP binding"/>
    <property type="evidence" value="ECO:0007669"/>
    <property type="project" value="InterPro"/>
</dbReference>
<dbReference type="SUPFAM" id="SSF56112">
    <property type="entry name" value="Protein kinase-like (PK-like)"/>
    <property type="match status" value="1"/>
</dbReference>
<dbReference type="InterPro" id="IPR001245">
    <property type="entry name" value="Ser-Thr/Tyr_kinase_cat_dom"/>
</dbReference>
<dbReference type="Pfam" id="PF07714">
    <property type="entry name" value="PK_Tyr_Ser-Thr"/>
    <property type="match status" value="1"/>
</dbReference>
<comment type="caution">
    <text evidence="3">The sequence shown here is derived from an EMBL/GenBank/DDBJ whole genome shotgun (WGS) entry which is preliminary data.</text>
</comment>
<dbReference type="PROSITE" id="PS00108">
    <property type="entry name" value="PROTEIN_KINASE_ST"/>
    <property type="match status" value="1"/>
</dbReference>
<dbReference type="CDD" id="cd21037">
    <property type="entry name" value="MLKL_NTD"/>
    <property type="match status" value="1"/>
</dbReference>
<dbReference type="EMBL" id="CAKKNE010000001">
    <property type="protein sequence ID" value="CAH0364620.1"/>
    <property type="molecule type" value="Genomic_DNA"/>
</dbReference>
<feature type="compositionally biased region" description="Low complexity" evidence="1">
    <location>
        <begin position="389"/>
        <end position="398"/>
    </location>
</feature>
<name>A0A8J2WE30_9STRA</name>
<organism evidence="3 4">
    <name type="scientific">Pelagomonas calceolata</name>
    <dbReference type="NCBI Taxonomy" id="35677"/>
    <lineage>
        <taxon>Eukaryota</taxon>
        <taxon>Sar</taxon>
        <taxon>Stramenopiles</taxon>
        <taxon>Ochrophyta</taxon>
        <taxon>Pelagophyceae</taxon>
        <taxon>Pelagomonadales</taxon>
        <taxon>Pelagomonadaceae</taxon>
        <taxon>Pelagomonas</taxon>
    </lineage>
</organism>
<evidence type="ECO:0000256" key="1">
    <source>
        <dbReference type="SAM" id="MobiDB-lite"/>
    </source>
</evidence>
<dbReference type="SUPFAM" id="SSF51126">
    <property type="entry name" value="Pectin lyase-like"/>
    <property type="match status" value="1"/>
</dbReference>